<accession>A0A0S2TIV2</accession>
<dbReference type="EMBL" id="CP013215">
    <property type="protein sequence ID" value="ALP55079.1"/>
    <property type="molecule type" value="Genomic_DNA"/>
</dbReference>
<dbReference type="AlphaFoldDB" id="A0A0S2TIV2"/>
<evidence type="ECO:0000313" key="2">
    <source>
        <dbReference type="EMBL" id="ALP55079.1"/>
    </source>
</evidence>
<name>A0A0S2TIV2_KLEPN</name>
<feature type="compositionally biased region" description="Basic and acidic residues" evidence="1">
    <location>
        <begin position="34"/>
        <end position="46"/>
    </location>
</feature>
<keyword evidence="2" id="KW-0614">Plasmid</keyword>
<proteinExistence type="predicted"/>
<gene>
    <name evidence="2" type="ORF">KPH11_54</name>
</gene>
<organism evidence="2">
    <name type="scientific">Klebsiella pneumoniae subsp. pneumoniae</name>
    <dbReference type="NCBI Taxonomy" id="72407"/>
    <lineage>
        <taxon>Bacteria</taxon>
        <taxon>Pseudomonadati</taxon>
        <taxon>Pseudomonadota</taxon>
        <taxon>Gammaproteobacteria</taxon>
        <taxon>Enterobacterales</taxon>
        <taxon>Enterobacteriaceae</taxon>
        <taxon>Klebsiella/Raoultella group</taxon>
        <taxon>Klebsiella</taxon>
        <taxon>Klebsiella pneumoniae complex</taxon>
    </lineage>
</organism>
<evidence type="ECO:0000256" key="1">
    <source>
        <dbReference type="SAM" id="MobiDB-lite"/>
    </source>
</evidence>
<feature type="region of interest" description="Disordered" evidence="1">
    <location>
        <begin position="1"/>
        <end position="46"/>
    </location>
</feature>
<sequence>MNDAPARGLYVVSPTDSCRTREHSDMRPSQNQEIDNKGTKKIRYEA</sequence>
<reference evidence="2" key="1">
    <citation type="submission" date="2015-11" db="EMBL/GenBank/DDBJ databases">
        <title>Complete nucleotide sequence of pH11, an IncHI2 plasmid conferring multi-antibiotic resistance and multi-heavy metal resistance genes in a clinical Klebsiella pneumoniae isolate.</title>
        <authorList>
            <person name="Zhai Y."/>
            <person name="He Z."/>
            <person name="Kang Y."/>
            <person name="Yu H."/>
            <person name="Wang J."/>
            <person name="Du P."/>
            <person name="Zhang Z."/>
            <person name="Hu S."/>
            <person name="Gao Z."/>
        </authorList>
    </citation>
    <scope>NUCLEOTIDE SEQUENCE [LARGE SCALE GENOMIC DNA]</scope>
    <source>
        <strain evidence="2">H11</strain>
        <plasmid evidence="2">pH11</plasmid>
    </source>
</reference>
<protein>
    <submittedName>
        <fullName evidence="2">Uncharacterized protein</fullName>
    </submittedName>
</protein>
<geneLocation type="plasmid" evidence="2">
    <name>pH11</name>
</geneLocation>